<protein>
    <recommendedName>
        <fullName evidence="4">Glycine zipper domain-containing protein</fullName>
    </recommendedName>
</protein>
<sequence>MKHLRVLTVSIGISLFLTGVAQADQVISQTGDTTAGGAFGAGTGVLIGGAAGGPLGALIGAGIGLLTGSEVQKAGGMEERAYKVRSDTGEEQIVRSPREEFAIGQQVQIKGNRPHAVSP</sequence>
<keyword evidence="1" id="KW-0732">Signal</keyword>
<gene>
    <name evidence="2" type="ORF">EAH74_12250</name>
</gene>
<feature type="chain" id="PRO_5021287128" description="Glycine zipper domain-containing protein" evidence="1">
    <location>
        <begin position="24"/>
        <end position="119"/>
    </location>
</feature>
<accession>A0A502IH83</accession>
<feature type="signal peptide" evidence="1">
    <location>
        <begin position="1"/>
        <end position="23"/>
    </location>
</feature>
<evidence type="ECO:0000256" key="1">
    <source>
        <dbReference type="SAM" id="SignalP"/>
    </source>
</evidence>
<evidence type="ECO:0000313" key="3">
    <source>
        <dbReference type="Proteomes" id="UP000320914"/>
    </source>
</evidence>
<evidence type="ECO:0000313" key="2">
    <source>
        <dbReference type="EMBL" id="TPG84788.1"/>
    </source>
</evidence>
<dbReference type="EMBL" id="RCZA01000004">
    <property type="protein sequence ID" value="TPG84788.1"/>
    <property type="molecule type" value="Genomic_DNA"/>
</dbReference>
<comment type="caution">
    <text evidence="2">The sequence shown here is derived from an EMBL/GenBank/DDBJ whole genome shotgun (WGS) entry which is preliminary data.</text>
</comment>
<dbReference type="AlphaFoldDB" id="A0A502IH83"/>
<name>A0A502IH83_9PSED</name>
<evidence type="ECO:0008006" key="4">
    <source>
        <dbReference type="Google" id="ProtNLM"/>
    </source>
</evidence>
<organism evidence="2 3">
    <name type="scientific">Pseudomonas mandelii</name>
    <dbReference type="NCBI Taxonomy" id="75612"/>
    <lineage>
        <taxon>Bacteria</taxon>
        <taxon>Pseudomonadati</taxon>
        <taxon>Pseudomonadota</taxon>
        <taxon>Gammaproteobacteria</taxon>
        <taxon>Pseudomonadales</taxon>
        <taxon>Pseudomonadaceae</taxon>
        <taxon>Pseudomonas</taxon>
    </lineage>
</organism>
<reference evidence="2 3" key="1">
    <citation type="journal article" date="2019" name="Environ. Microbiol.">
        <title>Species interactions and distinct microbial communities in high Arctic permafrost affected cryosols are associated with the CH4 and CO2 gas fluxes.</title>
        <authorList>
            <person name="Altshuler I."/>
            <person name="Hamel J."/>
            <person name="Turney S."/>
            <person name="Magnuson E."/>
            <person name="Levesque R."/>
            <person name="Greer C."/>
            <person name="Whyte L.G."/>
        </authorList>
    </citation>
    <scope>NUCLEOTIDE SEQUENCE [LARGE SCALE GENOMIC DNA]</scope>
    <source>
        <strain evidence="2 3">OWC5</strain>
    </source>
</reference>
<dbReference type="Proteomes" id="UP000320914">
    <property type="component" value="Unassembled WGS sequence"/>
</dbReference>
<dbReference type="RefSeq" id="WP_140678640.1">
    <property type="nucleotide sequence ID" value="NZ_RCZA01000004.1"/>
</dbReference>
<proteinExistence type="predicted"/>